<evidence type="ECO:0000313" key="2">
    <source>
        <dbReference type="EMBL" id="QUD90753.1"/>
    </source>
</evidence>
<evidence type="ECO:0000259" key="1">
    <source>
        <dbReference type="Pfam" id="PF10502"/>
    </source>
</evidence>
<dbReference type="InterPro" id="IPR036286">
    <property type="entry name" value="LexA/Signal_pep-like_sf"/>
</dbReference>
<dbReference type="KEGG" id="caul:KCG34_11410"/>
<protein>
    <submittedName>
        <fullName evidence="2">S26 family signal peptidase</fullName>
    </submittedName>
</protein>
<dbReference type="AlphaFoldDB" id="A0A975IXA1"/>
<dbReference type="SUPFAM" id="SSF51306">
    <property type="entry name" value="LexA/Signal peptidase"/>
    <property type="match status" value="1"/>
</dbReference>
<organism evidence="2 3">
    <name type="scientific">Phenylobacterium montanum</name>
    <dbReference type="NCBI Taxonomy" id="2823693"/>
    <lineage>
        <taxon>Bacteria</taxon>
        <taxon>Pseudomonadati</taxon>
        <taxon>Pseudomonadota</taxon>
        <taxon>Alphaproteobacteria</taxon>
        <taxon>Caulobacterales</taxon>
        <taxon>Caulobacteraceae</taxon>
        <taxon>Phenylobacterium</taxon>
    </lineage>
</organism>
<sequence length="166" mass="17836">MRLAMTTAGAGLMSVGLWFHPKPLLLWNASASVPIGLYQVDPMARPTVGDFVVFDPPAGLATFLANRRYLPVGVPLVKTIAAGPGQTVCRIGALVSVDAKAAAWALARDRMGRTLPVWQGCIALSQGQVFLLNRSVRDSLDGRYFGPVSARNIIGRARPIWIRRGA</sequence>
<dbReference type="GO" id="GO:0006465">
    <property type="term" value="P:signal peptide processing"/>
    <property type="evidence" value="ECO:0007669"/>
    <property type="project" value="InterPro"/>
</dbReference>
<accession>A0A975IXA1</accession>
<name>A0A975IXA1_9CAUL</name>
<evidence type="ECO:0000313" key="3">
    <source>
        <dbReference type="Proteomes" id="UP000676409"/>
    </source>
</evidence>
<keyword evidence="3" id="KW-1185">Reference proteome</keyword>
<dbReference type="Proteomes" id="UP000676409">
    <property type="component" value="Chromosome"/>
</dbReference>
<reference evidence="2" key="1">
    <citation type="submission" date="2021-04" db="EMBL/GenBank/DDBJ databases">
        <title>The complete genome sequence of Caulobacter sp. S6.</title>
        <authorList>
            <person name="Tang Y."/>
            <person name="Ouyang W."/>
            <person name="Liu Q."/>
            <person name="Huang B."/>
            <person name="Guo Z."/>
            <person name="Lei P."/>
        </authorList>
    </citation>
    <scope>NUCLEOTIDE SEQUENCE</scope>
    <source>
        <strain evidence="2">S6</strain>
    </source>
</reference>
<dbReference type="InterPro" id="IPR019533">
    <property type="entry name" value="Peptidase_S26"/>
</dbReference>
<feature type="domain" description="Peptidase S26" evidence="1">
    <location>
        <begin position="4"/>
        <end position="161"/>
    </location>
</feature>
<dbReference type="Pfam" id="PF10502">
    <property type="entry name" value="Peptidase_S26"/>
    <property type="match status" value="1"/>
</dbReference>
<dbReference type="Gene3D" id="2.10.109.10">
    <property type="entry name" value="Umud Fragment, subunit A"/>
    <property type="match status" value="1"/>
</dbReference>
<dbReference type="EMBL" id="CP073078">
    <property type="protein sequence ID" value="QUD90753.1"/>
    <property type="molecule type" value="Genomic_DNA"/>
</dbReference>
<gene>
    <name evidence="2" type="ORF">KCG34_11410</name>
</gene>
<dbReference type="GO" id="GO:0004252">
    <property type="term" value="F:serine-type endopeptidase activity"/>
    <property type="evidence" value="ECO:0007669"/>
    <property type="project" value="InterPro"/>
</dbReference>
<proteinExistence type="predicted"/>